<comment type="caution">
    <text evidence="1">The sequence shown here is derived from an EMBL/GenBank/DDBJ whole genome shotgun (WGS) entry which is preliminary data.</text>
</comment>
<name>A0A8S9ZLY9_9BILA</name>
<dbReference type="Proteomes" id="UP000605970">
    <property type="component" value="Unassembled WGS sequence"/>
</dbReference>
<dbReference type="EMBL" id="JABEBT010000060">
    <property type="protein sequence ID" value="KAF7634321.1"/>
    <property type="molecule type" value="Genomic_DNA"/>
</dbReference>
<dbReference type="AlphaFoldDB" id="A0A8S9ZLY9"/>
<protein>
    <submittedName>
        <fullName evidence="1">Uncharacterized protein</fullName>
    </submittedName>
</protein>
<gene>
    <name evidence="1" type="ORF">Mgra_00006287</name>
</gene>
<evidence type="ECO:0000313" key="2">
    <source>
        <dbReference type="Proteomes" id="UP000605970"/>
    </source>
</evidence>
<accession>A0A8S9ZLY9</accession>
<organism evidence="1 2">
    <name type="scientific">Meloidogyne graminicola</name>
    <dbReference type="NCBI Taxonomy" id="189291"/>
    <lineage>
        <taxon>Eukaryota</taxon>
        <taxon>Metazoa</taxon>
        <taxon>Ecdysozoa</taxon>
        <taxon>Nematoda</taxon>
        <taxon>Chromadorea</taxon>
        <taxon>Rhabditida</taxon>
        <taxon>Tylenchina</taxon>
        <taxon>Tylenchomorpha</taxon>
        <taxon>Tylenchoidea</taxon>
        <taxon>Meloidogynidae</taxon>
        <taxon>Meloidogyninae</taxon>
        <taxon>Meloidogyne</taxon>
    </lineage>
</organism>
<evidence type="ECO:0000313" key="1">
    <source>
        <dbReference type="EMBL" id="KAF7634321.1"/>
    </source>
</evidence>
<reference evidence="1" key="1">
    <citation type="journal article" date="2020" name="Ecol. Evol.">
        <title>Genome structure and content of the rice root-knot nematode (Meloidogyne graminicola).</title>
        <authorList>
            <person name="Phan N.T."/>
            <person name="Danchin E.G.J."/>
            <person name="Klopp C."/>
            <person name="Perfus-Barbeoch L."/>
            <person name="Kozlowski D.K."/>
            <person name="Koutsovoulos G.D."/>
            <person name="Lopez-Roques C."/>
            <person name="Bouchez O."/>
            <person name="Zahm M."/>
            <person name="Besnard G."/>
            <person name="Bellafiore S."/>
        </authorList>
    </citation>
    <scope>NUCLEOTIDE SEQUENCE</scope>
    <source>
        <strain evidence="1">VN-18</strain>
    </source>
</reference>
<proteinExistence type="predicted"/>
<keyword evidence="2" id="KW-1185">Reference proteome</keyword>
<sequence>MNLHFLYLHQLIFMVMEH</sequence>